<feature type="transmembrane region" description="Helical" evidence="1">
    <location>
        <begin position="89"/>
        <end position="111"/>
    </location>
</feature>
<reference evidence="2 3" key="1">
    <citation type="journal article" date="2021" name="Int. J. Syst. Evol. Microbiol.">
        <title>Reticulibacter mediterranei gen. nov., sp. nov., within the new family Reticulibacteraceae fam. nov., and Ktedonospora formicarum gen. nov., sp. nov., Ktedonobacter robiniae sp. nov., Dictyobacter formicarum sp. nov. and Dictyobacter arantiisoli sp. nov., belonging to the class Ktedonobacteria.</title>
        <authorList>
            <person name="Yabe S."/>
            <person name="Zheng Y."/>
            <person name="Wang C.M."/>
            <person name="Sakai Y."/>
            <person name="Abe K."/>
            <person name="Yokota A."/>
            <person name="Donadio S."/>
            <person name="Cavaletti L."/>
            <person name="Monciardini P."/>
        </authorList>
    </citation>
    <scope>NUCLEOTIDE SEQUENCE [LARGE SCALE GENOMIC DNA]</scope>
    <source>
        <strain evidence="2 3">SOSP1-30</strain>
    </source>
</reference>
<keyword evidence="1" id="KW-0812">Transmembrane</keyword>
<evidence type="ECO:0008006" key="4">
    <source>
        <dbReference type="Google" id="ProtNLM"/>
    </source>
</evidence>
<feature type="transmembrane region" description="Helical" evidence="1">
    <location>
        <begin position="195"/>
        <end position="217"/>
    </location>
</feature>
<evidence type="ECO:0000313" key="3">
    <source>
        <dbReference type="Proteomes" id="UP000654345"/>
    </source>
</evidence>
<accession>A0ABQ3UKZ7</accession>
<comment type="caution">
    <text evidence="2">The sequence shown here is derived from an EMBL/GenBank/DDBJ whole genome shotgun (WGS) entry which is preliminary data.</text>
</comment>
<protein>
    <recommendedName>
        <fullName evidence="4">DUF2306 domain-containing protein</fullName>
    </recommendedName>
</protein>
<dbReference type="RefSeq" id="WP_201370221.1">
    <property type="nucleotide sequence ID" value="NZ_BNJG01000001.1"/>
</dbReference>
<dbReference type="EMBL" id="BNJG01000001">
    <property type="protein sequence ID" value="GHO53384.1"/>
    <property type="molecule type" value="Genomic_DNA"/>
</dbReference>
<sequence>MLQKMRLNDVYIYCATLLFFLLWFFAQSRVVAPNQPMMLSSFLSYTTSSLMVNIVHLVSAIQVLLIFFGGLPILLLTCLQALRERTRSALLFCLLGIIAPIATAILAFWTLTSLELPLISGNIAIGLALLIFVLGLGVSRGLLFRASQHLKPGRLIAYYTIIITSVTTLVMFSGIVALLTWLLSSFSSAHGEASYLIREGMLLLALIIALVFSGVSLRNTYVDRN</sequence>
<evidence type="ECO:0000256" key="1">
    <source>
        <dbReference type="SAM" id="Phobius"/>
    </source>
</evidence>
<keyword evidence="3" id="KW-1185">Reference proteome</keyword>
<gene>
    <name evidence="2" type="ORF">KSB_18590</name>
</gene>
<feature type="transmembrane region" description="Helical" evidence="1">
    <location>
        <begin position="54"/>
        <end position="77"/>
    </location>
</feature>
<name>A0ABQ3UKZ7_9CHLR</name>
<organism evidence="2 3">
    <name type="scientific">Ktedonobacter robiniae</name>
    <dbReference type="NCBI Taxonomy" id="2778365"/>
    <lineage>
        <taxon>Bacteria</taxon>
        <taxon>Bacillati</taxon>
        <taxon>Chloroflexota</taxon>
        <taxon>Ktedonobacteria</taxon>
        <taxon>Ktedonobacterales</taxon>
        <taxon>Ktedonobacteraceae</taxon>
        <taxon>Ktedonobacter</taxon>
    </lineage>
</organism>
<dbReference type="Proteomes" id="UP000654345">
    <property type="component" value="Unassembled WGS sequence"/>
</dbReference>
<feature type="transmembrane region" description="Helical" evidence="1">
    <location>
        <begin position="123"/>
        <end position="143"/>
    </location>
</feature>
<evidence type="ECO:0000313" key="2">
    <source>
        <dbReference type="EMBL" id="GHO53384.1"/>
    </source>
</evidence>
<keyword evidence="1" id="KW-1133">Transmembrane helix</keyword>
<feature type="transmembrane region" description="Helical" evidence="1">
    <location>
        <begin position="155"/>
        <end position="183"/>
    </location>
</feature>
<proteinExistence type="predicted"/>
<keyword evidence="1" id="KW-0472">Membrane</keyword>